<sequence length="488" mass="55409">MALIQVQNLTFAYDGSYDNIFEDVTFRIDTDWKLGLVGRNGRGKTTFLNLLQGKMEYRGTITAPVEFTYFPFPVQDPQSMTLDILEEADPLCEQWQLCRELNLMEADCGILYRPFDTLSNGERTKAMLALLFSRENQFLLIDEPTNHLDWESRKTLMEYLNRKKGFLLVSHDRMFLDGCVDHIMAINRQDITVTKGNFSVWMENKERQDAMEAARNDQLKKEIGKLREAARRAEGWSHQAEKMKVGSARPDHGDVDRGYIGHKAAKVMKRAKGIADRAGEAAREKEGLLKNVETAETLKLFPLTHRKEVLASLEDVEIRYGEKIAVSGLSMKVVNGKRTALAGPNGCGKSSVLKLILGELSPSGGRMELAGGLVISYVPQDTSFLSGTLEEFATKSGLDETLFKALLRKLDVSREQFAKKMEDFSEGQKKKVLIARSLCEKAHLYVWDEPLNYIDIFSRMQIEELIARWNPTMLLVEHDEYFLEKIGA</sequence>
<evidence type="ECO:0000259" key="4">
    <source>
        <dbReference type="PROSITE" id="PS50893"/>
    </source>
</evidence>
<evidence type="ECO:0000256" key="3">
    <source>
        <dbReference type="SAM" id="MobiDB-lite"/>
    </source>
</evidence>
<organism evidence="5 6">
    <name type="scientific">Candidatus Pullilachnospira stercoravium</name>
    <dbReference type="NCBI Taxonomy" id="2840913"/>
    <lineage>
        <taxon>Bacteria</taxon>
        <taxon>Bacillati</taxon>
        <taxon>Bacillota</taxon>
        <taxon>Clostridia</taxon>
        <taxon>Lachnospirales</taxon>
        <taxon>Lachnospiraceae</taxon>
        <taxon>Lachnospiraceae incertae sedis</taxon>
        <taxon>Candidatus Pullilachnospira</taxon>
    </lineage>
</organism>
<dbReference type="NCBIfam" id="NF000355">
    <property type="entry name" value="ribo_prot_ABC_F"/>
    <property type="match status" value="1"/>
</dbReference>
<dbReference type="SMART" id="SM00382">
    <property type="entry name" value="AAA"/>
    <property type="match status" value="2"/>
</dbReference>
<feature type="domain" description="ABC transporter" evidence="4">
    <location>
        <begin position="311"/>
        <end position="486"/>
    </location>
</feature>
<dbReference type="EMBL" id="DVON01000165">
    <property type="protein sequence ID" value="HIV12968.1"/>
    <property type="molecule type" value="Genomic_DNA"/>
</dbReference>
<evidence type="ECO:0000256" key="1">
    <source>
        <dbReference type="ARBA" id="ARBA00022741"/>
    </source>
</evidence>
<dbReference type="Gene3D" id="3.40.50.300">
    <property type="entry name" value="P-loop containing nucleotide triphosphate hydrolases"/>
    <property type="match status" value="2"/>
</dbReference>
<dbReference type="GO" id="GO:0005524">
    <property type="term" value="F:ATP binding"/>
    <property type="evidence" value="ECO:0007669"/>
    <property type="project" value="UniProtKB-KW"/>
</dbReference>
<dbReference type="PANTHER" id="PTHR42855">
    <property type="entry name" value="ABC TRANSPORTER ATP-BINDING SUBUNIT"/>
    <property type="match status" value="1"/>
</dbReference>
<dbReference type="CDD" id="cd03221">
    <property type="entry name" value="ABCF_EF-3"/>
    <property type="match status" value="2"/>
</dbReference>
<dbReference type="InterPro" id="IPR027417">
    <property type="entry name" value="P-loop_NTPase"/>
</dbReference>
<name>A0A9D1NUY6_9FIRM</name>
<reference evidence="5" key="2">
    <citation type="journal article" date="2021" name="PeerJ">
        <title>Extensive microbial diversity within the chicken gut microbiome revealed by metagenomics and culture.</title>
        <authorList>
            <person name="Gilroy R."/>
            <person name="Ravi A."/>
            <person name="Getino M."/>
            <person name="Pursley I."/>
            <person name="Horton D.L."/>
            <person name="Alikhan N.F."/>
            <person name="Baker D."/>
            <person name="Gharbi K."/>
            <person name="Hall N."/>
            <person name="Watson M."/>
            <person name="Adriaenssens E.M."/>
            <person name="Foster-Nyarko E."/>
            <person name="Jarju S."/>
            <person name="Secka A."/>
            <person name="Antonio M."/>
            <person name="Oren A."/>
            <person name="Chaudhuri R.R."/>
            <person name="La Ragione R."/>
            <person name="Hildebrand F."/>
            <person name="Pallen M.J."/>
        </authorList>
    </citation>
    <scope>NUCLEOTIDE SEQUENCE</scope>
    <source>
        <strain evidence="5">ChiBcec2-4451</strain>
    </source>
</reference>
<gene>
    <name evidence="5" type="primary">abc-f</name>
    <name evidence="5" type="ORF">IAA63_07500</name>
</gene>
<dbReference type="Pfam" id="PF00005">
    <property type="entry name" value="ABC_tran"/>
    <property type="match status" value="2"/>
</dbReference>
<evidence type="ECO:0000256" key="2">
    <source>
        <dbReference type="ARBA" id="ARBA00022840"/>
    </source>
</evidence>
<accession>A0A9D1NUY6</accession>
<dbReference type="PROSITE" id="PS50893">
    <property type="entry name" value="ABC_TRANSPORTER_2"/>
    <property type="match status" value="2"/>
</dbReference>
<dbReference type="GO" id="GO:0016887">
    <property type="term" value="F:ATP hydrolysis activity"/>
    <property type="evidence" value="ECO:0007669"/>
    <property type="project" value="InterPro"/>
</dbReference>
<dbReference type="Proteomes" id="UP000886723">
    <property type="component" value="Unassembled WGS sequence"/>
</dbReference>
<dbReference type="InterPro" id="IPR003593">
    <property type="entry name" value="AAA+_ATPase"/>
</dbReference>
<dbReference type="InterPro" id="IPR003439">
    <property type="entry name" value="ABC_transporter-like_ATP-bd"/>
</dbReference>
<protein>
    <submittedName>
        <fullName evidence="5">ABC-F type ribosomal protection protein</fullName>
    </submittedName>
</protein>
<evidence type="ECO:0000313" key="6">
    <source>
        <dbReference type="Proteomes" id="UP000886723"/>
    </source>
</evidence>
<dbReference type="SUPFAM" id="SSF52540">
    <property type="entry name" value="P-loop containing nucleoside triphosphate hydrolases"/>
    <property type="match status" value="2"/>
</dbReference>
<feature type="non-terminal residue" evidence="5">
    <location>
        <position position="488"/>
    </location>
</feature>
<feature type="region of interest" description="Disordered" evidence="3">
    <location>
        <begin position="237"/>
        <end position="256"/>
    </location>
</feature>
<keyword evidence="1" id="KW-0547">Nucleotide-binding</keyword>
<comment type="caution">
    <text evidence="5">The sequence shown here is derived from an EMBL/GenBank/DDBJ whole genome shotgun (WGS) entry which is preliminary data.</text>
</comment>
<dbReference type="InterPro" id="IPR051309">
    <property type="entry name" value="ABCF_ATPase"/>
</dbReference>
<evidence type="ECO:0000313" key="5">
    <source>
        <dbReference type="EMBL" id="HIV12968.1"/>
    </source>
</evidence>
<reference evidence="5" key="1">
    <citation type="submission" date="2020-10" db="EMBL/GenBank/DDBJ databases">
        <authorList>
            <person name="Gilroy R."/>
        </authorList>
    </citation>
    <scope>NUCLEOTIDE SEQUENCE</scope>
    <source>
        <strain evidence="5">ChiBcec2-4451</strain>
    </source>
</reference>
<dbReference type="PANTHER" id="PTHR42855:SF2">
    <property type="entry name" value="DRUG RESISTANCE ABC TRANSPORTER,ATP-BINDING PROTEIN"/>
    <property type="match status" value="1"/>
</dbReference>
<proteinExistence type="predicted"/>
<dbReference type="AlphaFoldDB" id="A0A9D1NUY6"/>
<keyword evidence="2" id="KW-0067">ATP-binding</keyword>
<feature type="domain" description="ABC transporter" evidence="4">
    <location>
        <begin position="4"/>
        <end position="213"/>
    </location>
</feature>